<evidence type="ECO:0000313" key="9">
    <source>
        <dbReference type="Proteomes" id="UP001436297"/>
    </source>
</evidence>
<accession>A0ABZ3EAK9</accession>
<evidence type="ECO:0000256" key="3">
    <source>
        <dbReference type="ARBA" id="ARBA00022525"/>
    </source>
</evidence>
<comment type="subcellular location">
    <subcellularLocation>
        <location evidence="1">Secreted</location>
    </subcellularLocation>
</comment>
<keyword evidence="9" id="KW-1185">Reference proteome</keyword>
<dbReference type="InterPro" id="IPR008846">
    <property type="entry name" value="PSMbeta"/>
</dbReference>
<dbReference type="Proteomes" id="UP001436297">
    <property type="component" value="Chromosome"/>
</dbReference>
<proteinExistence type="inferred from homology"/>
<gene>
    <name evidence="8" type="ORF">QQM35_07145</name>
</gene>
<evidence type="ECO:0000256" key="5">
    <source>
        <dbReference type="ARBA" id="ARBA00022735"/>
    </source>
</evidence>
<evidence type="ECO:0000256" key="1">
    <source>
        <dbReference type="ARBA" id="ARBA00004613"/>
    </source>
</evidence>
<keyword evidence="5" id="KW-0354">Hemolysis</keyword>
<keyword evidence="4" id="KW-0800">Toxin</keyword>
<sequence>MEKLIENIKAAIEAGKAGDNAKLGTSIVGIIENAAGLISKAFGL</sequence>
<name>A0ABZ3EAK9_9STAP</name>
<evidence type="ECO:0000256" key="2">
    <source>
        <dbReference type="ARBA" id="ARBA00006367"/>
    </source>
</evidence>
<evidence type="ECO:0000256" key="4">
    <source>
        <dbReference type="ARBA" id="ARBA00022656"/>
    </source>
</evidence>
<organism evidence="8 9">
    <name type="scientific">Staphylococcus hsinchuensis</name>
    <dbReference type="NCBI Taxonomy" id="3051183"/>
    <lineage>
        <taxon>Bacteria</taxon>
        <taxon>Bacillati</taxon>
        <taxon>Bacillota</taxon>
        <taxon>Bacilli</taxon>
        <taxon>Bacillales</taxon>
        <taxon>Staphylococcaceae</taxon>
        <taxon>Staphylococcus</taxon>
    </lineage>
</organism>
<reference evidence="8 9" key="1">
    <citation type="journal article" date="2024" name="Pathogens">
        <title>Staphylococcus hsinchuensis sp. nov., Isolated from Soymilk.</title>
        <authorList>
            <person name="Wang Y.T."/>
            <person name="Lin Y.C."/>
            <person name="Hsieh Y.H."/>
            <person name="Lin Y.T."/>
            <person name="Hamada M."/>
            <person name="Chen C.C."/>
            <person name="Liou J.S."/>
            <person name="Lee A.Y."/>
            <person name="Zhang W.L."/>
            <person name="Chen Y.T."/>
            <person name="Huang C.H."/>
        </authorList>
    </citation>
    <scope>NUCLEOTIDE SEQUENCE [LARGE SCALE GENOMIC DNA]</scope>
    <source>
        <strain evidence="8 9">H164</strain>
    </source>
</reference>
<evidence type="ECO:0000256" key="6">
    <source>
        <dbReference type="ARBA" id="ARBA00022852"/>
    </source>
</evidence>
<evidence type="ECO:0000313" key="8">
    <source>
        <dbReference type="EMBL" id="XAF69846.1"/>
    </source>
</evidence>
<keyword evidence="7" id="KW-0843">Virulence</keyword>
<dbReference type="RefSeq" id="WP_251516251.1">
    <property type="nucleotide sequence ID" value="NZ_CP128355.1"/>
</dbReference>
<dbReference type="Pfam" id="PF05480">
    <property type="entry name" value="PSMbeta"/>
    <property type="match status" value="1"/>
</dbReference>
<comment type="similarity">
    <text evidence="2">Belongs to the staphylococcal hemolytic protein family.</text>
</comment>
<keyword evidence="3" id="KW-0964">Secreted</keyword>
<protein>
    <submittedName>
        <fullName evidence="8">Beta-class phenol-soluble modulin</fullName>
    </submittedName>
</protein>
<keyword evidence="6" id="KW-0204">Cytolysis</keyword>
<evidence type="ECO:0000256" key="7">
    <source>
        <dbReference type="ARBA" id="ARBA00023026"/>
    </source>
</evidence>
<dbReference type="EMBL" id="CP128355">
    <property type="protein sequence ID" value="XAF69846.1"/>
    <property type="molecule type" value="Genomic_DNA"/>
</dbReference>